<proteinExistence type="inferred from homology"/>
<dbReference type="CDD" id="cd00475">
    <property type="entry name" value="Cis_IPPS"/>
    <property type="match status" value="1"/>
</dbReference>
<keyword evidence="2" id="KW-0133">Cell shape</keyword>
<feature type="binding site" evidence="2">
    <location>
        <position position="19"/>
    </location>
    <ligand>
        <name>Mg(2+)</name>
        <dbReference type="ChEBI" id="CHEBI:18420"/>
    </ligand>
</feature>
<comment type="cofactor">
    <cofactor evidence="2">
        <name>Mg(2+)</name>
        <dbReference type="ChEBI" id="CHEBI:18420"/>
    </cofactor>
    <text evidence="2">Binds 2 magnesium ions per subunit.</text>
</comment>
<dbReference type="GO" id="GO:0071555">
    <property type="term" value="P:cell wall organization"/>
    <property type="evidence" value="ECO:0007669"/>
    <property type="project" value="UniProtKB-KW"/>
</dbReference>
<dbReference type="InterPro" id="IPR001441">
    <property type="entry name" value="UPP_synth-like"/>
</dbReference>
<feature type="binding site" evidence="2">
    <location>
        <begin position="193"/>
        <end position="195"/>
    </location>
    <ligand>
        <name>substrate</name>
    </ligand>
</feature>
<comment type="function">
    <text evidence="2">Catalyzes the sequential condensation of isopentenyl diphosphate (IPP) with (2E,6E)-farnesyl diphosphate (E,E-FPP) to yield (2Z,6Z,10Z,14Z,18Z,22Z,26Z,30Z,34E,38E)-undecaprenyl diphosphate (di-trans,octa-cis-UPP). UPP is the precursor of glycosyl carrier lipid in the biosynthesis of bacterial cell wall polysaccharide components such as peptidoglycan and lipopolysaccharide.</text>
</comment>
<feature type="binding site" evidence="2">
    <location>
        <begin position="64"/>
        <end position="66"/>
    </location>
    <ligand>
        <name>substrate</name>
    </ligand>
</feature>
<feature type="binding site" evidence="2">
    <location>
        <position position="32"/>
    </location>
    <ligand>
        <name>substrate</name>
    </ligand>
</feature>
<keyword evidence="2" id="KW-0961">Cell wall biogenesis/degradation</keyword>
<accession>A0A8D5AJF5</accession>
<dbReference type="HAMAP" id="MF_01139">
    <property type="entry name" value="ISPT"/>
    <property type="match status" value="1"/>
</dbReference>
<dbReference type="NCBIfam" id="TIGR00055">
    <property type="entry name" value="uppS"/>
    <property type="match status" value="1"/>
</dbReference>
<dbReference type="GO" id="GO:0016094">
    <property type="term" value="P:polyprenol biosynthetic process"/>
    <property type="evidence" value="ECO:0007669"/>
    <property type="project" value="TreeGrafter"/>
</dbReference>
<dbReference type="PANTHER" id="PTHR10291:SF0">
    <property type="entry name" value="DEHYDRODOLICHYL DIPHOSPHATE SYNTHASE 2"/>
    <property type="match status" value="1"/>
</dbReference>
<dbReference type="GO" id="GO:0005829">
    <property type="term" value="C:cytosol"/>
    <property type="evidence" value="ECO:0007669"/>
    <property type="project" value="TreeGrafter"/>
</dbReference>
<dbReference type="AlphaFoldDB" id="A0A8D5AJF5"/>
<keyword evidence="4" id="KW-1185">Reference proteome</keyword>
<dbReference type="NCBIfam" id="NF011405">
    <property type="entry name" value="PRK14830.1"/>
    <property type="match status" value="1"/>
</dbReference>
<sequence>MADIAPSAGLPRHVAIIMDGNGRWAKQRLLPRTAGHAAGINVVRRVVRYCADKGVEVLTLFAFSSENWRRPADEVSVLMDLFVEALARETRQMHEQGIRLRIIGDTEAFDGRLRRRIAESEALTAGNTGMTLMVAGNYGGRRDVVRAAQRVAEAVQRGELAPADIDERLIEANLSTANMPEPDLFIRTGGERRISNFLLWQLAYTELYFTETLWPDFDESQLELAFQDFASRERRFGCTGEQIQAGSAVGR</sequence>
<name>A0A8D5AJF5_9GAMM</name>
<feature type="binding site" evidence="2">
    <location>
        <position position="68"/>
    </location>
    <ligand>
        <name>substrate</name>
    </ligand>
</feature>
<dbReference type="RefSeq" id="WP_221048615.1">
    <property type="nucleotide sequence ID" value="NZ_AP019782.1"/>
</dbReference>
<comment type="catalytic activity">
    <reaction evidence="2">
        <text>8 isopentenyl diphosphate + (2E,6E)-farnesyl diphosphate = di-trans,octa-cis-undecaprenyl diphosphate + 8 diphosphate</text>
        <dbReference type="Rhea" id="RHEA:27551"/>
        <dbReference type="ChEBI" id="CHEBI:33019"/>
        <dbReference type="ChEBI" id="CHEBI:58405"/>
        <dbReference type="ChEBI" id="CHEBI:128769"/>
        <dbReference type="ChEBI" id="CHEBI:175763"/>
        <dbReference type="EC" id="2.5.1.31"/>
    </reaction>
</comment>
<feature type="binding site" evidence="2">
    <location>
        <begin position="20"/>
        <end position="23"/>
    </location>
    <ligand>
        <name>substrate</name>
    </ligand>
</feature>
<keyword evidence="1 2" id="KW-0808">Transferase</keyword>
<keyword evidence="2" id="KW-0573">Peptidoglycan synthesis</keyword>
<feature type="active site" description="Proton acceptor" evidence="2">
    <location>
        <position position="67"/>
    </location>
</feature>
<keyword evidence="2" id="KW-0460">Magnesium</keyword>
<protein>
    <recommendedName>
        <fullName evidence="2">Ditrans,polycis-undecaprenyl-diphosphate synthase ((2E,6E)-farnesyl-diphosphate specific)</fullName>
        <ecNumber evidence="2">2.5.1.31</ecNumber>
    </recommendedName>
    <alternativeName>
        <fullName evidence="2">Ditrans,polycis-undecaprenylcistransferase</fullName>
    </alternativeName>
    <alternativeName>
        <fullName evidence="2">Undecaprenyl diphosphate synthase</fullName>
        <shortName evidence="2">UDS</shortName>
    </alternativeName>
    <alternativeName>
        <fullName evidence="2">Undecaprenyl pyrophosphate synthase</fullName>
        <shortName evidence="2">UPP synthase</shortName>
    </alternativeName>
</protein>
<dbReference type="EC" id="2.5.1.31" evidence="2"/>
<dbReference type="GO" id="GO:0000287">
    <property type="term" value="F:magnesium ion binding"/>
    <property type="evidence" value="ECO:0007669"/>
    <property type="project" value="UniProtKB-UniRule"/>
</dbReference>
<dbReference type="Proteomes" id="UP000824988">
    <property type="component" value="Chromosome"/>
</dbReference>
<feature type="binding site" evidence="2">
    <location>
        <position position="36"/>
    </location>
    <ligand>
        <name>substrate</name>
    </ligand>
</feature>
<dbReference type="EMBL" id="AP019782">
    <property type="protein sequence ID" value="BBL70739.1"/>
    <property type="molecule type" value="Genomic_DNA"/>
</dbReference>
<dbReference type="GO" id="GO:0008360">
    <property type="term" value="P:regulation of cell shape"/>
    <property type="evidence" value="ECO:0007669"/>
    <property type="project" value="UniProtKB-KW"/>
</dbReference>
<comment type="subunit">
    <text evidence="2">Homodimer.</text>
</comment>
<comment type="similarity">
    <text evidence="2">Belongs to the UPP synthase family.</text>
</comment>
<reference evidence="3" key="1">
    <citation type="submission" date="2019-06" db="EMBL/GenBank/DDBJ databases">
        <title>Complete genome sequence of Methylogaea oryzae strain JCM16910.</title>
        <authorList>
            <person name="Asakawa S."/>
        </authorList>
    </citation>
    <scope>NUCLEOTIDE SEQUENCE</scope>
    <source>
        <strain evidence="3">E10</strain>
    </source>
</reference>
<dbReference type="KEGG" id="moz:MoryE10_13450"/>
<keyword evidence="2" id="KW-0479">Metal-binding</keyword>
<feature type="binding site" evidence="2">
    <location>
        <position position="70"/>
    </location>
    <ligand>
        <name>substrate</name>
    </ligand>
</feature>
<dbReference type="GO" id="GO:0009252">
    <property type="term" value="P:peptidoglycan biosynthetic process"/>
    <property type="evidence" value="ECO:0007669"/>
    <property type="project" value="UniProtKB-UniRule"/>
</dbReference>
<dbReference type="PROSITE" id="PS01066">
    <property type="entry name" value="UPP_SYNTHASE"/>
    <property type="match status" value="1"/>
</dbReference>
<dbReference type="InterPro" id="IPR018520">
    <property type="entry name" value="UPP_synth-like_CS"/>
</dbReference>
<dbReference type="GO" id="GO:0008834">
    <property type="term" value="F:ditrans,polycis-undecaprenyl-diphosphate synthase [(2E,6E)-farnesyl-diphosphate specific] activity"/>
    <property type="evidence" value="ECO:0007669"/>
    <property type="project" value="UniProtKB-UniRule"/>
</dbReference>
<feature type="binding site" evidence="2">
    <location>
        <position position="187"/>
    </location>
    <ligand>
        <name>substrate</name>
    </ligand>
</feature>
<organism evidence="3 4">
    <name type="scientific">Methylogaea oryzae</name>
    <dbReference type="NCBI Taxonomy" id="1295382"/>
    <lineage>
        <taxon>Bacteria</taxon>
        <taxon>Pseudomonadati</taxon>
        <taxon>Pseudomonadota</taxon>
        <taxon>Gammaproteobacteria</taxon>
        <taxon>Methylococcales</taxon>
        <taxon>Methylococcaceae</taxon>
        <taxon>Methylogaea</taxon>
    </lineage>
</organism>
<feature type="binding site" evidence="2">
    <location>
        <position position="206"/>
    </location>
    <ligand>
        <name>Mg(2+)</name>
        <dbReference type="ChEBI" id="CHEBI:18420"/>
    </ligand>
</feature>
<dbReference type="PANTHER" id="PTHR10291">
    <property type="entry name" value="DEHYDRODOLICHYL DIPHOSPHATE SYNTHASE FAMILY MEMBER"/>
    <property type="match status" value="1"/>
</dbReference>
<evidence type="ECO:0000256" key="2">
    <source>
        <dbReference type="HAMAP-Rule" id="MF_01139"/>
    </source>
</evidence>
<feature type="active site" evidence="2">
    <location>
        <position position="19"/>
    </location>
</feature>
<evidence type="ECO:0000313" key="3">
    <source>
        <dbReference type="EMBL" id="BBL70739.1"/>
    </source>
</evidence>
<dbReference type="Pfam" id="PF01255">
    <property type="entry name" value="Prenyltransf"/>
    <property type="match status" value="1"/>
</dbReference>
<evidence type="ECO:0000313" key="4">
    <source>
        <dbReference type="Proteomes" id="UP000824988"/>
    </source>
</evidence>
<dbReference type="FunFam" id="3.40.1180.10:FF:000001">
    <property type="entry name" value="(2E,6E)-farnesyl-diphosphate-specific ditrans,polycis-undecaprenyl-diphosphate synthase"/>
    <property type="match status" value="1"/>
</dbReference>
<evidence type="ECO:0000256" key="1">
    <source>
        <dbReference type="ARBA" id="ARBA00022679"/>
    </source>
</evidence>
<gene>
    <name evidence="2 3" type="primary">uppS</name>
    <name evidence="3" type="ORF">MoryE10_13450</name>
</gene>
<feature type="binding site" evidence="2">
    <location>
        <position position="24"/>
    </location>
    <ligand>
        <name>substrate</name>
    </ligand>
</feature>